<evidence type="ECO:0000256" key="5">
    <source>
        <dbReference type="ARBA" id="ARBA00022475"/>
    </source>
</evidence>
<keyword evidence="11" id="KW-0175">Coiled coil</keyword>
<dbReference type="EMBL" id="CP001279">
    <property type="protein sequence ID" value="ACM92290.1"/>
    <property type="molecule type" value="Genomic_DNA"/>
</dbReference>
<dbReference type="STRING" id="598659.NAMH_1681"/>
<name>B9L6S3_NAUPA</name>
<evidence type="ECO:0000313" key="13">
    <source>
        <dbReference type="Proteomes" id="UP000000448"/>
    </source>
</evidence>
<evidence type="ECO:0000256" key="1">
    <source>
        <dbReference type="ARBA" id="ARBA00004413"/>
    </source>
</evidence>
<evidence type="ECO:0000256" key="4">
    <source>
        <dbReference type="ARBA" id="ARBA00022448"/>
    </source>
</evidence>
<dbReference type="eggNOG" id="ENOG50319NT">
    <property type="taxonomic scope" value="Bacteria"/>
</dbReference>
<dbReference type="OrthoDB" id="5328666at2"/>
<dbReference type="GO" id="GO:0005886">
    <property type="term" value="C:plasma membrane"/>
    <property type="evidence" value="ECO:0007669"/>
    <property type="project" value="UniProtKB-SubCell"/>
</dbReference>
<evidence type="ECO:0000256" key="2">
    <source>
        <dbReference type="ARBA" id="ARBA00010004"/>
    </source>
</evidence>
<evidence type="ECO:0000256" key="9">
    <source>
        <dbReference type="ARBA" id="ARBA00023136"/>
    </source>
</evidence>
<comment type="similarity">
    <text evidence="2">Belongs to the FliJ family.</text>
</comment>
<accession>B9L6S3</accession>
<evidence type="ECO:0000256" key="10">
    <source>
        <dbReference type="ARBA" id="ARBA00023225"/>
    </source>
</evidence>
<protein>
    <recommendedName>
        <fullName evidence="3">Flagellar FliJ protein</fullName>
    </recommendedName>
</protein>
<keyword evidence="4" id="KW-0813">Transport</keyword>
<dbReference type="Gene3D" id="1.10.287.1700">
    <property type="match status" value="1"/>
</dbReference>
<gene>
    <name evidence="12" type="ordered locus">NAMH_1681</name>
</gene>
<dbReference type="AlphaFoldDB" id="B9L6S3"/>
<dbReference type="GO" id="GO:0006935">
    <property type="term" value="P:chemotaxis"/>
    <property type="evidence" value="ECO:0007669"/>
    <property type="project" value="UniProtKB-KW"/>
</dbReference>
<evidence type="ECO:0000256" key="11">
    <source>
        <dbReference type="SAM" id="Coils"/>
    </source>
</evidence>
<feature type="coiled-coil region" evidence="11">
    <location>
        <begin position="16"/>
        <end position="106"/>
    </location>
</feature>
<keyword evidence="7" id="KW-1005">Bacterial flagellum biogenesis</keyword>
<keyword evidence="13" id="KW-1185">Reference proteome</keyword>
<dbReference type="Pfam" id="PF02050">
    <property type="entry name" value="FliJ"/>
    <property type="match status" value="1"/>
</dbReference>
<keyword evidence="5" id="KW-1003">Cell membrane</keyword>
<dbReference type="KEGG" id="nam:NAMH_1681"/>
<keyword evidence="8" id="KW-0653">Protein transport</keyword>
<evidence type="ECO:0000256" key="7">
    <source>
        <dbReference type="ARBA" id="ARBA00022795"/>
    </source>
</evidence>
<keyword evidence="10" id="KW-1006">Bacterial flagellum protein export</keyword>
<evidence type="ECO:0000256" key="3">
    <source>
        <dbReference type="ARBA" id="ARBA00020392"/>
    </source>
</evidence>
<dbReference type="GO" id="GO:0071973">
    <property type="term" value="P:bacterial-type flagellum-dependent cell motility"/>
    <property type="evidence" value="ECO:0007669"/>
    <property type="project" value="InterPro"/>
</dbReference>
<evidence type="ECO:0000256" key="6">
    <source>
        <dbReference type="ARBA" id="ARBA00022500"/>
    </source>
</evidence>
<keyword evidence="6" id="KW-0145">Chemotaxis</keyword>
<comment type="subcellular location">
    <subcellularLocation>
        <location evidence="1">Cell membrane</location>
        <topology evidence="1">Peripheral membrane protein</topology>
        <orientation evidence="1">Cytoplasmic side</orientation>
    </subcellularLocation>
</comment>
<evidence type="ECO:0000313" key="12">
    <source>
        <dbReference type="EMBL" id="ACM92290.1"/>
    </source>
</evidence>
<dbReference type="InterPro" id="IPR053716">
    <property type="entry name" value="Flag_assembly_chemotaxis_eff"/>
</dbReference>
<dbReference type="HOGENOM" id="CLU_151160_0_0_7"/>
<dbReference type="InterPro" id="IPR012823">
    <property type="entry name" value="Flagell_FliJ"/>
</dbReference>
<dbReference type="GO" id="GO:0044781">
    <property type="term" value="P:bacterial-type flagellum organization"/>
    <property type="evidence" value="ECO:0007669"/>
    <property type="project" value="UniProtKB-KW"/>
</dbReference>
<reference evidence="12 13" key="1">
    <citation type="journal article" date="2009" name="PLoS Genet.">
        <title>Adaptations to submarine hydrothermal environments exemplified by the genome of Nautilia profundicola.</title>
        <authorList>
            <person name="Campbell B.J."/>
            <person name="Smith J.L."/>
            <person name="Hanson T.E."/>
            <person name="Klotz M.G."/>
            <person name="Stein L.Y."/>
            <person name="Lee C.K."/>
            <person name="Wu D."/>
            <person name="Robinson J.M."/>
            <person name="Khouri H.M."/>
            <person name="Eisen J.A."/>
            <person name="Cary S.C."/>
        </authorList>
    </citation>
    <scope>NUCLEOTIDE SEQUENCE [LARGE SCALE GENOMIC DNA]</scope>
    <source>
        <strain evidence="13">ATCC BAA-1463 / DSM 18972 / AmH</strain>
    </source>
</reference>
<dbReference type="GO" id="GO:0015031">
    <property type="term" value="P:protein transport"/>
    <property type="evidence" value="ECO:0007669"/>
    <property type="project" value="UniProtKB-KW"/>
</dbReference>
<proteinExistence type="inferred from homology"/>
<dbReference type="RefSeq" id="WP_012663662.1">
    <property type="nucleotide sequence ID" value="NC_012115.1"/>
</dbReference>
<dbReference type="Proteomes" id="UP000000448">
    <property type="component" value="Chromosome"/>
</dbReference>
<dbReference type="GO" id="GO:0009288">
    <property type="term" value="C:bacterial-type flagellum"/>
    <property type="evidence" value="ECO:0007669"/>
    <property type="project" value="InterPro"/>
</dbReference>
<evidence type="ECO:0000256" key="8">
    <source>
        <dbReference type="ARBA" id="ARBA00022927"/>
    </source>
</evidence>
<organism evidence="12 13">
    <name type="scientific">Nautilia profundicola (strain ATCC BAA-1463 / DSM 18972 / AmH)</name>
    <dbReference type="NCBI Taxonomy" id="598659"/>
    <lineage>
        <taxon>Bacteria</taxon>
        <taxon>Pseudomonadati</taxon>
        <taxon>Campylobacterota</taxon>
        <taxon>Epsilonproteobacteria</taxon>
        <taxon>Nautiliales</taxon>
        <taxon>Nautiliaceae</taxon>
        <taxon>Nautilia</taxon>
    </lineage>
</organism>
<sequence>MKTKFDSVVKVKKQKVDAIERNLQKINVSIQNLNTKIEELTKTLLSFTFPKEGNFALLNQIKHQQHIIRDEIQNLKNQIMVLESRKKELLEELKKANIDYEKMKYLQAEEIKKMIKEKKLKESRDLDEIAILLRKNGESE</sequence>
<keyword evidence="9" id="KW-0472">Membrane</keyword>